<name>A0ABP9FVA9_9SPHI</name>
<feature type="transmembrane region" description="Helical" evidence="1">
    <location>
        <begin position="193"/>
        <end position="213"/>
    </location>
</feature>
<keyword evidence="1" id="KW-1133">Transmembrane helix</keyword>
<evidence type="ECO:0000313" key="3">
    <source>
        <dbReference type="Proteomes" id="UP001501436"/>
    </source>
</evidence>
<comment type="caution">
    <text evidence="2">The sequence shown here is derived from an EMBL/GenBank/DDBJ whole genome shotgun (WGS) entry which is preliminary data.</text>
</comment>
<feature type="transmembrane region" description="Helical" evidence="1">
    <location>
        <begin position="86"/>
        <end position="107"/>
    </location>
</feature>
<keyword evidence="1" id="KW-0812">Transmembrane</keyword>
<dbReference type="RefSeq" id="WP_345331369.1">
    <property type="nucleotide sequence ID" value="NZ_BAABJI010000002.1"/>
</dbReference>
<dbReference type="Proteomes" id="UP001501436">
    <property type="component" value="Unassembled WGS sequence"/>
</dbReference>
<keyword evidence="3" id="KW-1185">Reference proteome</keyword>
<reference evidence="3" key="1">
    <citation type="journal article" date="2019" name="Int. J. Syst. Evol. Microbiol.">
        <title>The Global Catalogue of Microorganisms (GCM) 10K type strain sequencing project: providing services to taxonomists for standard genome sequencing and annotation.</title>
        <authorList>
            <consortium name="The Broad Institute Genomics Platform"/>
            <consortium name="The Broad Institute Genome Sequencing Center for Infectious Disease"/>
            <person name="Wu L."/>
            <person name="Ma J."/>
        </authorList>
    </citation>
    <scope>NUCLEOTIDE SEQUENCE [LARGE SCALE GENOMIC DNA]</scope>
    <source>
        <strain evidence="3">JCM 18283</strain>
    </source>
</reference>
<dbReference type="InterPro" id="IPR022134">
    <property type="entry name" value="DUF3667"/>
</dbReference>
<proteinExistence type="predicted"/>
<feature type="transmembrane region" description="Helical" evidence="1">
    <location>
        <begin position="152"/>
        <end position="173"/>
    </location>
</feature>
<evidence type="ECO:0000313" key="2">
    <source>
        <dbReference type="EMBL" id="GAA4918949.1"/>
    </source>
</evidence>
<evidence type="ECO:0000256" key="1">
    <source>
        <dbReference type="SAM" id="Phobius"/>
    </source>
</evidence>
<accession>A0ABP9FVA9</accession>
<protein>
    <recommendedName>
        <fullName evidence="4">Yip1-like protein</fullName>
    </recommendedName>
</protein>
<dbReference type="EMBL" id="BAABJI010000002">
    <property type="protein sequence ID" value="GAA4918949.1"/>
    <property type="molecule type" value="Genomic_DNA"/>
</dbReference>
<keyword evidence="1" id="KW-0472">Membrane</keyword>
<feature type="transmembrane region" description="Helical" evidence="1">
    <location>
        <begin position="127"/>
        <end position="145"/>
    </location>
</feature>
<gene>
    <name evidence="2" type="ORF">GCM10023313_23250</name>
</gene>
<feature type="transmembrane region" description="Helical" evidence="1">
    <location>
        <begin position="42"/>
        <end position="65"/>
    </location>
</feature>
<organism evidence="2 3">
    <name type="scientific">Mucilaginibacter defluvii</name>
    <dbReference type="NCBI Taxonomy" id="1196019"/>
    <lineage>
        <taxon>Bacteria</taxon>
        <taxon>Pseudomonadati</taxon>
        <taxon>Bacteroidota</taxon>
        <taxon>Sphingobacteriia</taxon>
        <taxon>Sphingobacteriales</taxon>
        <taxon>Sphingobacteriaceae</taxon>
        <taxon>Mucilaginibacter</taxon>
    </lineage>
</organism>
<dbReference type="Pfam" id="PF12412">
    <property type="entry name" value="DUF3667"/>
    <property type="match status" value="1"/>
</dbReference>
<sequence length="216" mass="25070">MEHDLIHGVWHVDKGILFTLKELFTRPGHGVREFIEGKRVNYFSFVTLILLILTISAMLAPYVHIKMADLVPQQSREMMNSVEKFMAAYPKLVLIISIPLYSLFSFAWFYKARLNYSEHLVLNSYRIIPEMLIGLLLSILTIFYTNTAVLSVLYLGFLTLFSFLYSIFFYYQFFSAYGYSKKSLLLRSVMMPVSYLLLSFLIGIVVGVVKLLLKMH</sequence>
<evidence type="ECO:0008006" key="4">
    <source>
        <dbReference type="Google" id="ProtNLM"/>
    </source>
</evidence>